<dbReference type="GO" id="GO:0051287">
    <property type="term" value="F:NAD binding"/>
    <property type="evidence" value="ECO:0007669"/>
    <property type="project" value="InterPro"/>
</dbReference>
<dbReference type="EMBL" id="CAEZSH010000012">
    <property type="protein sequence ID" value="CAB4532486.1"/>
    <property type="molecule type" value="Genomic_DNA"/>
</dbReference>
<reference evidence="4" key="1">
    <citation type="submission" date="2020-05" db="EMBL/GenBank/DDBJ databases">
        <authorList>
            <person name="Chiriac C."/>
            <person name="Salcher M."/>
            <person name="Ghai R."/>
            <person name="Kavagutti S V."/>
        </authorList>
    </citation>
    <scope>NUCLEOTIDE SEQUENCE</scope>
</reference>
<name>A0A6J6B176_9ZZZZ</name>
<organism evidence="4">
    <name type="scientific">freshwater metagenome</name>
    <dbReference type="NCBI Taxonomy" id="449393"/>
    <lineage>
        <taxon>unclassified sequences</taxon>
        <taxon>metagenomes</taxon>
        <taxon>ecological metagenomes</taxon>
    </lineage>
</organism>
<evidence type="ECO:0000313" key="5">
    <source>
        <dbReference type="EMBL" id="CAB4607276.1"/>
    </source>
</evidence>
<evidence type="ECO:0000313" key="4">
    <source>
        <dbReference type="EMBL" id="CAB4532486.1"/>
    </source>
</evidence>
<dbReference type="GO" id="GO:0016491">
    <property type="term" value="F:oxidoreductase activity"/>
    <property type="evidence" value="ECO:0007669"/>
    <property type="project" value="UniProtKB-KW"/>
</dbReference>
<dbReference type="EMBL" id="CAEZUW010000017">
    <property type="protein sequence ID" value="CAB4607276.1"/>
    <property type="molecule type" value="Genomic_DNA"/>
</dbReference>
<dbReference type="InterPro" id="IPR036291">
    <property type="entry name" value="NAD(P)-bd_dom_sf"/>
</dbReference>
<protein>
    <submittedName>
        <fullName evidence="4">Unannotated protein</fullName>
    </submittedName>
</protein>
<dbReference type="PANTHER" id="PTHR43333:SF1">
    <property type="entry name" value="D-ISOMER SPECIFIC 2-HYDROXYACID DEHYDROGENASE NAD-BINDING DOMAIN-CONTAINING PROTEIN"/>
    <property type="match status" value="1"/>
</dbReference>
<proteinExistence type="predicted"/>
<gene>
    <name evidence="4" type="ORF">UFOPK1410_00210</name>
    <name evidence="5" type="ORF">UFOPK1855_00198</name>
</gene>
<sequence length="302" mass="32091">MTSIALEPAQPAQFIAAIESAGGSVAPLSAEVKGLVWTDYHRPDLLRQVLSENPQLTWVQLPFAGVDAFVDILDAAPTFTCAKGSYSQPVAEHALALMLALGRTIPERVRATSWGDKFAVSLYESKVLIVGGGGITAELLRLLQPFGCPVTVVRNSSEPMPGATLTIGLDDLNEHLADADFVVVAAALTPQTLGLFDSNRFAKMKPTAYLVNIARGKHVVTDDLIIALNTGQIAAAALDVTDPEPLPDGHPLWNLSNCLITPHTADTPAQVTRMLAERIAKNVEAFCTGGEMVGLVNKTLGY</sequence>
<dbReference type="CDD" id="cd12159">
    <property type="entry name" value="2-Hacid_dh_2"/>
    <property type="match status" value="1"/>
</dbReference>
<dbReference type="PRINTS" id="PR00368">
    <property type="entry name" value="FADPNR"/>
</dbReference>
<dbReference type="InterPro" id="IPR029753">
    <property type="entry name" value="D-isomer_DH_CS"/>
</dbReference>
<dbReference type="PROSITE" id="PS00671">
    <property type="entry name" value="D_2_HYDROXYACID_DH_3"/>
    <property type="match status" value="1"/>
</dbReference>
<dbReference type="Pfam" id="PF02826">
    <property type="entry name" value="2-Hacid_dh_C"/>
    <property type="match status" value="1"/>
</dbReference>
<dbReference type="AlphaFoldDB" id="A0A6J6B176"/>
<keyword evidence="1" id="KW-0560">Oxidoreductase</keyword>
<keyword evidence="2" id="KW-0520">NAD</keyword>
<evidence type="ECO:0000256" key="2">
    <source>
        <dbReference type="ARBA" id="ARBA00023027"/>
    </source>
</evidence>
<feature type="domain" description="D-isomer specific 2-hydroxyacid dehydrogenase NAD-binding" evidence="3">
    <location>
        <begin position="95"/>
        <end position="265"/>
    </location>
</feature>
<dbReference type="Gene3D" id="3.40.50.720">
    <property type="entry name" value="NAD(P)-binding Rossmann-like Domain"/>
    <property type="match status" value="2"/>
</dbReference>
<dbReference type="SUPFAM" id="SSF51735">
    <property type="entry name" value="NAD(P)-binding Rossmann-fold domains"/>
    <property type="match status" value="1"/>
</dbReference>
<evidence type="ECO:0000259" key="3">
    <source>
        <dbReference type="Pfam" id="PF02826"/>
    </source>
</evidence>
<dbReference type="InterPro" id="IPR006140">
    <property type="entry name" value="D-isomer_DH_NAD-bd"/>
</dbReference>
<dbReference type="PANTHER" id="PTHR43333">
    <property type="entry name" value="2-HACID_DH_C DOMAIN-CONTAINING PROTEIN"/>
    <property type="match status" value="1"/>
</dbReference>
<evidence type="ECO:0000256" key="1">
    <source>
        <dbReference type="ARBA" id="ARBA00023002"/>
    </source>
</evidence>
<accession>A0A6J6B176</accession>